<protein>
    <submittedName>
        <fullName evidence="1">Uncharacterized protein</fullName>
    </submittedName>
</protein>
<proteinExistence type="predicted"/>
<dbReference type="AlphaFoldDB" id="A0A3B6PLD3"/>
<sequence length="104" mass="11701">MPHGVEERPAIGKSSIFMDEILTAEDGPHGRSFEVVKGRHEEWRIKVVGCQLQILGLCKELKAEVMVAGFNFLLSNSSRVLPRSEDEGKNKNLTKQLKKIKDLL</sequence>
<evidence type="ECO:0000313" key="1">
    <source>
        <dbReference type="EnsemblPlants" id="TraesCS6B02G233900.1"/>
    </source>
</evidence>
<gene>
    <name evidence="1" type="primary">LOC123137259</name>
</gene>
<keyword evidence="2" id="KW-1185">Reference proteome</keyword>
<dbReference type="Proteomes" id="UP000019116">
    <property type="component" value="Chromosome 6B"/>
</dbReference>
<organism evidence="1">
    <name type="scientific">Triticum aestivum</name>
    <name type="common">Wheat</name>
    <dbReference type="NCBI Taxonomy" id="4565"/>
    <lineage>
        <taxon>Eukaryota</taxon>
        <taxon>Viridiplantae</taxon>
        <taxon>Streptophyta</taxon>
        <taxon>Embryophyta</taxon>
        <taxon>Tracheophyta</taxon>
        <taxon>Spermatophyta</taxon>
        <taxon>Magnoliopsida</taxon>
        <taxon>Liliopsida</taxon>
        <taxon>Poales</taxon>
        <taxon>Poaceae</taxon>
        <taxon>BOP clade</taxon>
        <taxon>Pooideae</taxon>
        <taxon>Triticodae</taxon>
        <taxon>Triticeae</taxon>
        <taxon>Triticinae</taxon>
        <taxon>Triticum</taxon>
    </lineage>
</organism>
<dbReference type="Gramene" id="TraesCAD_scaffold_000422_01G000100.1">
    <property type="protein sequence ID" value="TraesCAD_scaffold_000422_01G000100.1"/>
    <property type="gene ID" value="TraesCAD_scaffold_000422_01G000100"/>
</dbReference>
<dbReference type="OMA" id="MPHGVEE"/>
<reference evidence="1" key="1">
    <citation type="submission" date="2018-08" db="EMBL/GenBank/DDBJ databases">
        <authorList>
            <person name="Rossello M."/>
        </authorList>
    </citation>
    <scope>NUCLEOTIDE SEQUENCE [LARGE SCALE GENOMIC DNA]</scope>
    <source>
        <strain evidence="1">cv. Chinese Spring</strain>
    </source>
</reference>
<accession>A0A3B6PLD3</accession>
<evidence type="ECO:0000313" key="2">
    <source>
        <dbReference type="Proteomes" id="UP000019116"/>
    </source>
</evidence>
<dbReference type="EnsemblPlants" id="TraesCS6B02G233900.1">
    <property type="protein sequence ID" value="TraesCS6B02G233900.1"/>
    <property type="gene ID" value="TraesCS6B02G233900"/>
</dbReference>
<dbReference type="Gramene" id="TraesROB_scaffold_000291_01G000100.1">
    <property type="protein sequence ID" value="TraesROB_scaffold_000291_01G000100.1"/>
    <property type="gene ID" value="TraesROB_scaffold_000291_01G000100"/>
</dbReference>
<dbReference type="Gramene" id="TraesCS6B02G233900.1">
    <property type="protein sequence ID" value="TraesCS6B02G233900.1"/>
    <property type="gene ID" value="TraesCS6B02G233900"/>
</dbReference>
<name>A0A3B6PLD3_WHEAT</name>
<dbReference type="Gramene" id="TraesCS6B03G0672300.1">
    <property type="protein sequence ID" value="TraesCS6B03G0672300.1.CDS"/>
    <property type="gene ID" value="TraesCS6B03G0672300"/>
</dbReference>
<dbReference type="GeneID" id="123137259"/>
<dbReference type="RefSeq" id="XP_044412868.1">
    <property type="nucleotide sequence ID" value="XM_044556933.1"/>
</dbReference>
<reference evidence="1" key="2">
    <citation type="submission" date="2018-10" db="UniProtKB">
        <authorList>
            <consortium name="EnsemblPlants"/>
        </authorList>
    </citation>
    <scope>IDENTIFICATION</scope>
</reference>